<dbReference type="SMART" id="SM01008">
    <property type="entry name" value="Ald_Xan_dh_C"/>
    <property type="match status" value="1"/>
</dbReference>
<evidence type="ECO:0000259" key="3">
    <source>
        <dbReference type="SMART" id="SM01008"/>
    </source>
</evidence>
<protein>
    <submittedName>
        <fullName evidence="4">Unannotated protein</fullName>
    </submittedName>
</protein>
<dbReference type="GO" id="GO:0016491">
    <property type="term" value="F:oxidoreductase activity"/>
    <property type="evidence" value="ECO:0007669"/>
    <property type="project" value="UniProtKB-KW"/>
</dbReference>
<dbReference type="InterPro" id="IPR046867">
    <property type="entry name" value="AldOxase/xan_DH_MoCoBD2"/>
</dbReference>
<organism evidence="4">
    <name type="scientific">freshwater metagenome</name>
    <dbReference type="NCBI Taxonomy" id="449393"/>
    <lineage>
        <taxon>unclassified sequences</taxon>
        <taxon>metagenomes</taxon>
        <taxon>ecological metagenomes</taxon>
    </lineage>
</organism>
<dbReference type="GO" id="GO:0005506">
    <property type="term" value="F:iron ion binding"/>
    <property type="evidence" value="ECO:0007669"/>
    <property type="project" value="InterPro"/>
</dbReference>
<evidence type="ECO:0000256" key="1">
    <source>
        <dbReference type="ARBA" id="ARBA00022505"/>
    </source>
</evidence>
<dbReference type="PANTHER" id="PTHR11908:SF132">
    <property type="entry name" value="ALDEHYDE OXIDASE 1-RELATED"/>
    <property type="match status" value="1"/>
</dbReference>
<proteinExistence type="predicted"/>
<dbReference type="InterPro" id="IPR000674">
    <property type="entry name" value="Ald_Oxase/Xan_DH_a/b"/>
</dbReference>
<dbReference type="Pfam" id="PF02738">
    <property type="entry name" value="MoCoBD_1"/>
    <property type="match status" value="1"/>
</dbReference>
<keyword evidence="2" id="KW-0560">Oxidoreductase</keyword>
<dbReference type="InterPro" id="IPR037165">
    <property type="entry name" value="AldOxase/xan_DH_Mopterin-bd_sf"/>
</dbReference>
<evidence type="ECO:0000313" key="4">
    <source>
        <dbReference type="EMBL" id="CAB4851532.1"/>
    </source>
</evidence>
<dbReference type="PANTHER" id="PTHR11908">
    <property type="entry name" value="XANTHINE DEHYDROGENASE"/>
    <property type="match status" value="1"/>
</dbReference>
<dbReference type="SUPFAM" id="SSF54665">
    <property type="entry name" value="CO dehydrogenase molybdoprotein N-domain-like"/>
    <property type="match status" value="1"/>
</dbReference>
<accession>A0A6J7C0C6</accession>
<dbReference type="Gene3D" id="3.90.1170.50">
    <property type="entry name" value="Aldehyde oxidase/xanthine dehydrogenase, a/b hammerhead"/>
    <property type="match status" value="1"/>
</dbReference>
<evidence type="ECO:0000256" key="2">
    <source>
        <dbReference type="ARBA" id="ARBA00023002"/>
    </source>
</evidence>
<dbReference type="SUPFAM" id="SSF56003">
    <property type="entry name" value="Molybdenum cofactor-binding domain"/>
    <property type="match status" value="1"/>
</dbReference>
<dbReference type="InterPro" id="IPR016208">
    <property type="entry name" value="Ald_Oxase/xanthine_DH-like"/>
</dbReference>
<gene>
    <name evidence="4" type="ORF">UFOPK3267_01580</name>
</gene>
<dbReference type="InterPro" id="IPR008274">
    <property type="entry name" value="AldOxase/xan_DH_MoCoBD1"/>
</dbReference>
<dbReference type="Pfam" id="PF20256">
    <property type="entry name" value="MoCoBD_2"/>
    <property type="match status" value="1"/>
</dbReference>
<feature type="domain" description="Aldehyde oxidase/xanthine dehydrogenase a/b hammerhead" evidence="3">
    <location>
        <begin position="22"/>
        <end position="135"/>
    </location>
</feature>
<dbReference type="EMBL" id="CAFBIY010000084">
    <property type="protein sequence ID" value="CAB4851532.1"/>
    <property type="molecule type" value="Genomic_DNA"/>
</dbReference>
<keyword evidence="1" id="KW-0500">Molybdenum</keyword>
<dbReference type="Gene3D" id="3.30.365.10">
    <property type="entry name" value="Aldehyde oxidase/xanthine dehydrogenase, molybdopterin binding domain"/>
    <property type="match status" value="4"/>
</dbReference>
<sequence>MSASLRYVGHGRPVADAALKATGVLAYGSDLQVPGMLHAALVLSPHAHARVGRVDAAVALAVPGVVAVYSHHDAPTRPYSRYRIVPGQEHAPEDETVLAATARHVGDRVAVVVATTRAAAKRAARLVAVEYELLPAALSVESGEVVHRFDHATTAHAALPPDALVTETTVGTQRLHHAALEPHMCLAEYANGTLTVHTPCQSVYGARTVVAELFELSYNRVRMIKVPMGGSFGGKQEFILEPLVSFLAMRLGRPVKLVLDREECITATMVRPAQRSTVRTVLAADGALLDIQVHTVLDAGGYVTSSLDYAEAMAHKLTRLYRTPRYGHSGEVVVTNTPVAGGMRGWGAPDIATCMEIHLDHVARASGCDPVALRMANLVAPGAIDPVSGMSLGDARVQQCLQQGAELFRWAERVNAPAGEGRYRRGVGVACGGHKNGMLSAEFPESSTVTLKMNEDGSVQLVASLHEVGAGTSTTMKVLVAEELGIDPELVTVGEADTNSTPFDFGCFGSRMTYVVGAGVRLGAQRLRERVVQAAAELLEASPDDLHADLGHVQVAGAPGHGLTYAQVVQGTRMRFGGDIIVTSTYQSDSNPGSYSVQFAEVEVDVLTGLVQVTDFLAVVDIGTAINPLMVEGQCRGAVQAGIGSALCEEIVLDDAGRPLDGGFKNYHLVNSATMPRVDVLLIEHDGDQGPYGAKSVGEVAFVPTAAAVVNAVNQALGTEITELPASPERVLAALATVGAPL</sequence>
<dbReference type="AlphaFoldDB" id="A0A6J7C0C6"/>
<dbReference type="InterPro" id="IPR036856">
    <property type="entry name" value="Ald_Oxase/Xan_DH_a/b_sf"/>
</dbReference>
<dbReference type="Pfam" id="PF01315">
    <property type="entry name" value="Ald_Xan_dh_C"/>
    <property type="match status" value="1"/>
</dbReference>
<name>A0A6J7C0C6_9ZZZZ</name>
<reference evidence="4" key="1">
    <citation type="submission" date="2020-05" db="EMBL/GenBank/DDBJ databases">
        <authorList>
            <person name="Chiriac C."/>
            <person name="Salcher M."/>
            <person name="Ghai R."/>
            <person name="Kavagutti S V."/>
        </authorList>
    </citation>
    <scope>NUCLEOTIDE SEQUENCE</scope>
</reference>